<proteinExistence type="predicted"/>
<sequence length="144" mass="16382">MGRFIADDDQSVATSVHSDVELASNPEDIAQKLDDIESMFQRDLHKTNWRAVNDQIQLLKGDMLTLNASASMMPILGMINLLLHSKNDDLEQAQGQWHEIQNSIRESLNTRKERKRGRRSTIDHGSLTRGISRRFSSGINLNRL</sequence>
<keyword evidence="2" id="KW-1185">Reference proteome</keyword>
<dbReference type="EMBL" id="AGNL01048275">
    <property type="protein sequence ID" value="EJK45747.1"/>
    <property type="molecule type" value="Genomic_DNA"/>
</dbReference>
<evidence type="ECO:0000313" key="1">
    <source>
        <dbReference type="EMBL" id="EJK45747.1"/>
    </source>
</evidence>
<evidence type="ECO:0000313" key="2">
    <source>
        <dbReference type="Proteomes" id="UP000266841"/>
    </source>
</evidence>
<name>K0RGT2_THAOC</name>
<dbReference type="Proteomes" id="UP000266841">
    <property type="component" value="Unassembled WGS sequence"/>
</dbReference>
<reference evidence="1 2" key="1">
    <citation type="journal article" date="2012" name="Genome Biol.">
        <title>Genome and low-iron response of an oceanic diatom adapted to chronic iron limitation.</title>
        <authorList>
            <person name="Lommer M."/>
            <person name="Specht M."/>
            <person name="Roy A.S."/>
            <person name="Kraemer L."/>
            <person name="Andreson R."/>
            <person name="Gutowska M.A."/>
            <person name="Wolf J."/>
            <person name="Bergner S.V."/>
            <person name="Schilhabel M.B."/>
            <person name="Klostermeier U.C."/>
            <person name="Beiko R.G."/>
            <person name="Rosenstiel P."/>
            <person name="Hippler M."/>
            <person name="Laroche J."/>
        </authorList>
    </citation>
    <scope>NUCLEOTIDE SEQUENCE [LARGE SCALE GENOMIC DNA]</scope>
    <source>
        <strain evidence="1 2">CCMP1005</strain>
    </source>
</reference>
<protein>
    <submittedName>
        <fullName evidence="1">Uncharacterized protein</fullName>
    </submittedName>
</protein>
<accession>K0RGT2</accession>
<dbReference type="AlphaFoldDB" id="K0RGT2"/>
<comment type="caution">
    <text evidence="1">The sequence shown here is derived from an EMBL/GenBank/DDBJ whole genome shotgun (WGS) entry which is preliminary data.</text>
</comment>
<organism evidence="1 2">
    <name type="scientific">Thalassiosira oceanica</name>
    <name type="common">Marine diatom</name>
    <dbReference type="NCBI Taxonomy" id="159749"/>
    <lineage>
        <taxon>Eukaryota</taxon>
        <taxon>Sar</taxon>
        <taxon>Stramenopiles</taxon>
        <taxon>Ochrophyta</taxon>
        <taxon>Bacillariophyta</taxon>
        <taxon>Coscinodiscophyceae</taxon>
        <taxon>Thalassiosirophycidae</taxon>
        <taxon>Thalassiosirales</taxon>
        <taxon>Thalassiosiraceae</taxon>
        <taxon>Thalassiosira</taxon>
    </lineage>
</organism>
<gene>
    <name evidence="1" type="ORF">THAOC_35621</name>
</gene>